<feature type="repeat" description="WD" evidence="3">
    <location>
        <begin position="569"/>
        <end position="599"/>
    </location>
</feature>
<dbReference type="InterPro" id="IPR036322">
    <property type="entry name" value="WD40_repeat_dom_sf"/>
</dbReference>
<name>A0A5B7AEV8_DAVIN</name>
<dbReference type="AlphaFoldDB" id="A0A5B7AEV8"/>
<sequence>MMASYGEADEDQFFDAQDEITSLSDLGSDCSEDCCSNPGLVNCVSDSLGYEFWTKNPEGSHKRRHRFLNWMGVSSDRNPVDREESGDMLHDEIKMGIDRITENSGAVLRNSDLEDQLLSCQSSVSCCRSKEATELLEDDASDVNFMCKIKNLDNGAEFVVDKVRDNGMLSMLQEVGSNQLVTVEEFQTTLGSSFLVQQFFQREGEASKVVDMKKKVKRVRGWLRKLSVLAHVADRRGVASLKASDFSSEVGARIQRVRVHLHRKRSKELSSLYTGQEFPAHEGSILTMKFSPDGQYLASAGEDGIVRVWKMIEDERPNKFDIQDTDDPSCLYFSVNHFSKLTPLDMDKDRIGKMKWLKKSSDSACVIFPPKVFRILEQPLHEFHGHSGEVLALSWSKDGYLLSSSVDKTVRLWQVGHDQCLRIFSHNNYVTCVEFNPVDDNYFISGSIDGKVRIWEVLGCQVVDWTDIREIVTAVCYFPSGKGGIVGSMDGNCRFYDIIDNHLQLDAQICLQGKKKSPCKRITSFQFSPSDPTKVMVTSADSQVRILCGVNVICKFKGVRNPGSQVPASFTSDGKHIVSASEDSNVYVWNYISQDKTSSEAKNTWSCENFSSHNASIALPWVGMKTILGSPTSPTFLGDDLLRSILKNGKSKCDEDLHHKMPLSSPDCSYLSRGFFLESLSRGSATWPEEKLCNSNPVAVSPTMCKSEYKFLKSACQNISSSPHMWGLVIVTAGWDGRIRTYHNYGLPTRF</sequence>
<dbReference type="EMBL" id="GHES01024703">
    <property type="protein sequence ID" value="MPA55262.1"/>
    <property type="molecule type" value="Transcribed_RNA"/>
</dbReference>
<evidence type="ECO:0000256" key="1">
    <source>
        <dbReference type="ARBA" id="ARBA00022574"/>
    </source>
</evidence>
<dbReference type="PRINTS" id="PR00320">
    <property type="entry name" value="GPROTEINBRPT"/>
</dbReference>
<gene>
    <name evidence="4" type="ORF">Din_024703</name>
</gene>
<dbReference type="CDD" id="cd00200">
    <property type="entry name" value="WD40"/>
    <property type="match status" value="1"/>
</dbReference>
<dbReference type="PROSITE" id="PS50082">
    <property type="entry name" value="WD_REPEATS_2"/>
    <property type="match status" value="4"/>
</dbReference>
<feature type="repeat" description="WD" evidence="3">
    <location>
        <begin position="278"/>
        <end position="319"/>
    </location>
</feature>
<dbReference type="InterPro" id="IPR020472">
    <property type="entry name" value="WD40_PAC1"/>
</dbReference>
<feature type="repeat" description="WD" evidence="3">
    <location>
        <begin position="423"/>
        <end position="457"/>
    </location>
</feature>
<reference evidence="4" key="1">
    <citation type="submission" date="2019-08" db="EMBL/GenBank/DDBJ databases">
        <title>Reference gene set and small RNA set construction with multiple tissues from Davidia involucrata Baill.</title>
        <authorList>
            <person name="Yang H."/>
            <person name="Zhou C."/>
            <person name="Li G."/>
            <person name="Wang J."/>
            <person name="Gao P."/>
            <person name="Wang M."/>
            <person name="Wang R."/>
            <person name="Zhao Y."/>
        </authorList>
    </citation>
    <scope>NUCLEOTIDE SEQUENCE</scope>
    <source>
        <tissue evidence="4">Mixed with DoveR01_LX</tissue>
    </source>
</reference>
<dbReference type="Gene3D" id="2.130.10.10">
    <property type="entry name" value="YVTN repeat-like/Quinoprotein amine dehydrogenase"/>
    <property type="match status" value="2"/>
</dbReference>
<dbReference type="InterPro" id="IPR015943">
    <property type="entry name" value="WD40/YVTN_repeat-like_dom_sf"/>
</dbReference>
<feature type="repeat" description="WD" evidence="3">
    <location>
        <begin position="383"/>
        <end position="423"/>
    </location>
</feature>
<dbReference type="SMART" id="SM00320">
    <property type="entry name" value="WD40"/>
    <property type="match status" value="7"/>
</dbReference>
<dbReference type="SUPFAM" id="SSF50978">
    <property type="entry name" value="WD40 repeat-like"/>
    <property type="match status" value="1"/>
</dbReference>
<evidence type="ECO:0000256" key="3">
    <source>
        <dbReference type="PROSITE-ProRule" id="PRU00221"/>
    </source>
</evidence>
<dbReference type="InterPro" id="IPR001680">
    <property type="entry name" value="WD40_rpt"/>
</dbReference>
<protein>
    <submittedName>
        <fullName evidence="4">Uncharacterized protein</fullName>
    </submittedName>
</protein>
<dbReference type="PANTHER" id="PTHR14221">
    <property type="entry name" value="WD REPEAT DOMAIN 44"/>
    <property type="match status" value="1"/>
</dbReference>
<accession>A0A5B7AEV8</accession>
<keyword evidence="2" id="KW-0677">Repeat</keyword>
<dbReference type="PROSITE" id="PS50294">
    <property type="entry name" value="WD_REPEATS_REGION"/>
    <property type="match status" value="3"/>
</dbReference>
<keyword evidence="1 3" id="KW-0853">WD repeat</keyword>
<dbReference type="Pfam" id="PF00400">
    <property type="entry name" value="WD40"/>
    <property type="match status" value="4"/>
</dbReference>
<dbReference type="InterPro" id="IPR040324">
    <property type="entry name" value="WDR44/Dgr2"/>
</dbReference>
<evidence type="ECO:0000256" key="2">
    <source>
        <dbReference type="ARBA" id="ARBA00022737"/>
    </source>
</evidence>
<organism evidence="4">
    <name type="scientific">Davidia involucrata</name>
    <name type="common">Dove tree</name>
    <dbReference type="NCBI Taxonomy" id="16924"/>
    <lineage>
        <taxon>Eukaryota</taxon>
        <taxon>Viridiplantae</taxon>
        <taxon>Streptophyta</taxon>
        <taxon>Embryophyta</taxon>
        <taxon>Tracheophyta</taxon>
        <taxon>Spermatophyta</taxon>
        <taxon>Magnoliopsida</taxon>
        <taxon>eudicotyledons</taxon>
        <taxon>Gunneridae</taxon>
        <taxon>Pentapetalae</taxon>
        <taxon>asterids</taxon>
        <taxon>Cornales</taxon>
        <taxon>Nyssaceae</taxon>
        <taxon>Davidia</taxon>
    </lineage>
</organism>
<dbReference type="PANTHER" id="PTHR14221:SF0">
    <property type="entry name" value="WD REPEAT-CONTAINING PROTEIN 44"/>
    <property type="match status" value="1"/>
</dbReference>
<evidence type="ECO:0000313" key="4">
    <source>
        <dbReference type="EMBL" id="MPA55262.1"/>
    </source>
</evidence>
<proteinExistence type="predicted"/>